<dbReference type="Pfam" id="PF05970">
    <property type="entry name" value="PIF1"/>
    <property type="match status" value="1"/>
</dbReference>
<evidence type="ECO:0000313" key="2">
    <source>
        <dbReference type="EMBL" id="GAA4269413.1"/>
    </source>
</evidence>
<dbReference type="InterPro" id="IPR029491">
    <property type="entry name" value="Helicase_HTH"/>
</dbReference>
<dbReference type="Pfam" id="PF14493">
    <property type="entry name" value="HTH_40"/>
    <property type="match status" value="1"/>
</dbReference>
<protein>
    <submittedName>
        <fullName evidence="2">Helix-turn-helix domain-containing protein</fullName>
    </submittedName>
</protein>
<dbReference type="InterPro" id="IPR051055">
    <property type="entry name" value="PIF1_helicase"/>
</dbReference>
<feature type="domain" description="HRDC" evidence="1">
    <location>
        <begin position="619"/>
        <end position="699"/>
    </location>
</feature>
<evidence type="ECO:0000313" key="3">
    <source>
        <dbReference type="Proteomes" id="UP001500027"/>
    </source>
</evidence>
<dbReference type="PANTHER" id="PTHR47642">
    <property type="entry name" value="ATP-DEPENDENT DNA HELICASE"/>
    <property type="match status" value="1"/>
</dbReference>
<name>A0ABP8EB00_9FLAO</name>
<dbReference type="SMART" id="SM00341">
    <property type="entry name" value="HRDC"/>
    <property type="match status" value="1"/>
</dbReference>
<dbReference type="Proteomes" id="UP001500027">
    <property type="component" value="Unassembled WGS sequence"/>
</dbReference>
<dbReference type="RefSeq" id="WP_139000677.1">
    <property type="nucleotide sequence ID" value="NZ_BAABAV010000001.1"/>
</dbReference>
<dbReference type="InterPro" id="IPR002121">
    <property type="entry name" value="HRDC_dom"/>
</dbReference>
<dbReference type="CDD" id="cd18809">
    <property type="entry name" value="SF1_C_RecD"/>
    <property type="match status" value="1"/>
</dbReference>
<dbReference type="InterPro" id="IPR044876">
    <property type="entry name" value="HRDC_dom_sf"/>
</dbReference>
<organism evidence="2 3">
    <name type="scientific">Hyunsoonleella aestuarii</name>
    <dbReference type="NCBI Taxonomy" id="912802"/>
    <lineage>
        <taxon>Bacteria</taxon>
        <taxon>Pseudomonadati</taxon>
        <taxon>Bacteroidota</taxon>
        <taxon>Flavobacteriia</taxon>
        <taxon>Flavobacteriales</taxon>
        <taxon>Flavobacteriaceae</taxon>
    </lineage>
</organism>
<dbReference type="PROSITE" id="PS50967">
    <property type="entry name" value="HRDC"/>
    <property type="match status" value="1"/>
</dbReference>
<dbReference type="EMBL" id="BAABAV010000001">
    <property type="protein sequence ID" value="GAA4269413.1"/>
    <property type="molecule type" value="Genomic_DNA"/>
</dbReference>
<dbReference type="Pfam" id="PF00570">
    <property type="entry name" value="HRDC"/>
    <property type="match status" value="1"/>
</dbReference>
<dbReference type="Gene3D" id="1.10.150.80">
    <property type="entry name" value="HRDC domain"/>
    <property type="match status" value="1"/>
</dbReference>
<dbReference type="Gene3D" id="3.40.50.300">
    <property type="entry name" value="P-loop containing nucleotide triphosphate hydrolases"/>
    <property type="match status" value="2"/>
</dbReference>
<dbReference type="SUPFAM" id="SSF52540">
    <property type="entry name" value="P-loop containing nucleoside triphosphate hydrolases"/>
    <property type="match status" value="2"/>
</dbReference>
<proteinExistence type="predicted"/>
<dbReference type="PANTHER" id="PTHR47642:SF5">
    <property type="entry name" value="ATP-DEPENDENT DNA HELICASE"/>
    <property type="match status" value="1"/>
</dbReference>
<accession>A0ABP8EB00</accession>
<dbReference type="InterPro" id="IPR010285">
    <property type="entry name" value="DNA_helicase_pif1-like_DEAD"/>
</dbReference>
<evidence type="ECO:0000259" key="1">
    <source>
        <dbReference type="PROSITE" id="PS50967"/>
    </source>
</evidence>
<dbReference type="InterPro" id="IPR027417">
    <property type="entry name" value="P-loop_NTPase"/>
</dbReference>
<keyword evidence="3" id="KW-1185">Reference proteome</keyword>
<sequence>MSENKELDLAWQFVNETNRSIFLTGKAGTGKTTFLHRLKMHSLKRLVVVAPTGVAAINAKGVTIHSFFQMPFGPILPDTDLNASKGFNRKFSKTKINIIKSMNLLVIDEISMVRADLLDGIDRTLRRFRNRNKVFGGVQVLMIGDLQQLSPVIKEQEWNLLMHVYKNGFFFSSHAFQNCNAITIELKHIYRQENPKFIKILNEIRNNTLSTDAAAELNRRYIPDFTPEPDAGYISLTTHNNKAEATNRAELDKLTTNSYIYNAEVDGKFPEYSYPNKENLELKVDAQVMFVKNDSSPEKRYFNGKIGKVIHLEIDEVVVHCPDDEFNIVVTPEVWENITYSVDAETKAITEEKIGSYTQIPLRLAWSITIHKSQGLTFGKAIIDAAGAFAHGQTYVALSRCKSLEGLVLKSKINSNQIISDVNVTSFNIQREENAPDENVLMDSQKQFQLDMISEIFEFYEFLYPLNRILDIYYKNRTIIEGSVESTFLPIRECIANLLKIANGFNTQLKQLSEGEGLSEDSVVIQDRFKKAIAYFKSETGTKMVEPLRTFAFTTDNQAIGREIAKHLDGFEDLLSVKMLYFNGMFNGFNANSFLELRAKSVFSGKEKPKKPRKTIVDGTSNIELFEKLRILRNDIAENKDLIHYQIFAQKTLYEMCETLPTTKQELLKLNGMGKTRVEKYGVAILKVIRAYCEQHDIETSSDMEIFELSKPKRKKGDTKKESLTLFESGKTIQEISDIRELNTNTIIGHLASFIPSGKVKITDLIPETHYLELKTLIPKKKFENLSDLKHQLDEKYSYGELRLVLEDLNKD</sequence>
<reference evidence="3" key="1">
    <citation type="journal article" date="2019" name="Int. J. Syst. Evol. Microbiol.">
        <title>The Global Catalogue of Microorganisms (GCM) 10K type strain sequencing project: providing services to taxonomists for standard genome sequencing and annotation.</title>
        <authorList>
            <consortium name="The Broad Institute Genomics Platform"/>
            <consortium name="The Broad Institute Genome Sequencing Center for Infectious Disease"/>
            <person name="Wu L."/>
            <person name="Ma J."/>
        </authorList>
    </citation>
    <scope>NUCLEOTIDE SEQUENCE [LARGE SCALE GENOMIC DNA]</scope>
    <source>
        <strain evidence="3">JCM 17452</strain>
    </source>
</reference>
<comment type="caution">
    <text evidence="2">The sequence shown here is derived from an EMBL/GenBank/DDBJ whole genome shotgun (WGS) entry which is preliminary data.</text>
</comment>
<dbReference type="InterPro" id="IPR010997">
    <property type="entry name" value="HRDC-like_sf"/>
</dbReference>
<gene>
    <name evidence="2" type="ORF">GCM10022257_15140</name>
</gene>
<dbReference type="SUPFAM" id="SSF47819">
    <property type="entry name" value="HRDC-like"/>
    <property type="match status" value="1"/>
</dbReference>